<dbReference type="AlphaFoldDB" id="L0P9F2"/>
<dbReference type="Proteomes" id="UP000010422">
    <property type="component" value="Unassembled WGS sequence"/>
</dbReference>
<comment type="caution">
    <text evidence="8">The sequence shown here is derived from an EMBL/GenBank/DDBJ whole genome shotgun (WGS) entry which is preliminary data.</text>
</comment>
<accession>L0P9F2</accession>
<proteinExistence type="inferred from homology"/>
<dbReference type="PROSITE" id="PS50102">
    <property type="entry name" value="RRM"/>
    <property type="match status" value="1"/>
</dbReference>
<dbReference type="GO" id="GO:0003723">
    <property type="term" value="F:RNA binding"/>
    <property type="evidence" value="ECO:0007669"/>
    <property type="project" value="UniProtKB-UniRule"/>
</dbReference>
<evidence type="ECO:0000259" key="7">
    <source>
        <dbReference type="PROSITE" id="PS50102"/>
    </source>
</evidence>
<dbReference type="InterPro" id="IPR012677">
    <property type="entry name" value="Nucleotide-bd_a/b_plait_sf"/>
</dbReference>
<dbReference type="GO" id="GO:0005730">
    <property type="term" value="C:nucleolus"/>
    <property type="evidence" value="ECO:0007669"/>
    <property type="project" value="UniProtKB-SubCell"/>
</dbReference>
<dbReference type="Gene3D" id="3.30.70.330">
    <property type="match status" value="1"/>
</dbReference>
<dbReference type="CDD" id="cd12263">
    <property type="entry name" value="RRM_ABT1_like"/>
    <property type="match status" value="1"/>
</dbReference>
<dbReference type="FunCoup" id="L0P9F2">
    <property type="interactions" value="418"/>
</dbReference>
<evidence type="ECO:0000256" key="2">
    <source>
        <dbReference type="ARBA" id="ARBA00005819"/>
    </source>
</evidence>
<dbReference type="InterPro" id="IPR035979">
    <property type="entry name" value="RBD_domain_sf"/>
</dbReference>
<sequence>MDDKFKSLNNNKDGNIESNININSITSGIRIKKTMKTKLFYKKSLIEKVLDVSKKSKKIPGIIYLSKIPPFMKPETVKHLLSQYGEIKRVFLTPENHKNRLRRLKFKGNKKKMYTEGWVEFKEKKQAKHVANTLNTSIIGGKPNTYYHDDIWNIKYLPKFKWSHLQEQIASENASRTSKLKANIYCAKRENQNYIKNYEHSRMIENIKNKKQKTDENITPNSQTRTKYKFKQREVIYNNTPINAKEKDEINTMLNTIL</sequence>
<dbReference type="GO" id="GO:0000447">
    <property type="term" value="P:endonucleolytic cleavage in ITS1 to separate SSU-rRNA from 5.8S rRNA and LSU-rRNA from tricistronic rRNA transcript (SSU-rRNA, 5.8S rRNA, LSU-rRNA)"/>
    <property type="evidence" value="ECO:0007669"/>
    <property type="project" value="TreeGrafter"/>
</dbReference>
<keyword evidence="3 6" id="KW-0694">RNA-binding</keyword>
<evidence type="ECO:0000256" key="6">
    <source>
        <dbReference type="PROSITE-ProRule" id="PRU00176"/>
    </source>
</evidence>
<organism evidence="9">
    <name type="scientific">Pneumocystis jirovecii</name>
    <name type="common">Human pneumocystis pneumonia agent</name>
    <dbReference type="NCBI Taxonomy" id="42068"/>
    <lineage>
        <taxon>Eukaryota</taxon>
        <taxon>Fungi</taxon>
        <taxon>Dikarya</taxon>
        <taxon>Ascomycota</taxon>
        <taxon>Taphrinomycotina</taxon>
        <taxon>Pneumocystomycetes</taxon>
        <taxon>Pneumocystaceae</taxon>
        <taxon>Pneumocystis</taxon>
    </lineage>
</organism>
<feature type="domain" description="RRM" evidence="7">
    <location>
        <begin position="61"/>
        <end position="143"/>
    </location>
</feature>
<evidence type="ECO:0000256" key="1">
    <source>
        <dbReference type="ARBA" id="ARBA00004604"/>
    </source>
</evidence>
<dbReference type="GO" id="GO:0034462">
    <property type="term" value="P:small-subunit processome assembly"/>
    <property type="evidence" value="ECO:0007669"/>
    <property type="project" value="TreeGrafter"/>
</dbReference>
<comment type="subcellular location">
    <subcellularLocation>
        <location evidence="1">Nucleus</location>
        <location evidence="1">Nucleolus</location>
    </subcellularLocation>
</comment>
<dbReference type="PANTHER" id="PTHR12311">
    <property type="entry name" value="ACTIVATOR OF BASAL TRANSCRIPTION 1"/>
    <property type="match status" value="1"/>
</dbReference>
<dbReference type="VEuPathDB" id="FungiDB:PNEJI1_001801"/>
<evidence type="ECO:0000313" key="9">
    <source>
        <dbReference type="Proteomes" id="UP000010422"/>
    </source>
</evidence>
<dbReference type="InterPro" id="IPR039119">
    <property type="entry name" value="ABT1/Esf2"/>
</dbReference>
<reference evidence="8 9" key="1">
    <citation type="journal article" date="2012" name="MBio">
        <title>De novo assembly of the Pneumocystis jirovecii genome from a single bronchoalveolar lavage fluid specimen from a patient.</title>
        <authorList>
            <person name="Cisse O.H."/>
            <person name="Pagni M."/>
            <person name="Hauser P.M."/>
        </authorList>
    </citation>
    <scope>NUCLEOTIDE SEQUENCE [LARGE SCALE GENOMIC DNA]</scope>
    <source>
        <strain evidence="8 9">SE8</strain>
    </source>
</reference>
<comment type="similarity">
    <text evidence="2">Belongs to the ESF2/ABP1 family.</text>
</comment>
<evidence type="ECO:0000256" key="3">
    <source>
        <dbReference type="ARBA" id="ARBA00022884"/>
    </source>
</evidence>
<name>L0P9F2_PNEJI</name>
<dbReference type="SUPFAM" id="SSF54928">
    <property type="entry name" value="RNA-binding domain, RBD"/>
    <property type="match status" value="1"/>
</dbReference>
<evidence type="ECO:0000313" key="8">
    <source>
        <dbReference type="EMBL" id="CCJ28842.1"/>
    </source>
</evidence>
<evidence type="ECO:0000256" key="5">
    <source>
        <dbReference type="ARBA" id="ARBA00032634"/>
    </source>
</evidence>
<dbReference type="InterPro" id="IPR000504">
    <property type="entry name" value="RRM_dom"/>
</dbReference>
<dbReference type="GO" id="GO:0000472">
    <property type="term" value="P:endonucleolytic cleavage to generate mature 5'-end of SSU-rRNA from (SSU-rRNA, 5.8S rRNA, LSU-rRNA)"/>
    <property type="evidence" value="ECO:0007669"/>
    <property type="project" value="TreeGrafter"/>
</dbReference>
<dbReference type="EMBL" id="CAKM01000127">
    <property type="protein sequence ID" value="CCJ28842.1"/>
    <property type="molecule type" value="Genomic_DNA"/>
</dbReference>
<gene>
    <name evidence="8" type="ORF">PNEJI1_001801</name>
</gene>
<keyword evidence="4" id="KW-0539">Nucleus</keyword>
<dbReference type="GO" id="GO:0000480">
    <property type="term" value="P:endonucleolytic cleavage in 5'-ETS of tricistronic rRNA transcript (SSU-rRNA, 5.8S rRNA, LSU-rRNA)"/>
    <property type="evidence" value="ECO:0007669"/>
    <property type="project" value="TreeGrafter"/>
</dbReference>
<evidence type="ECO:0000256" key="4">
    <source>
        <dbReference type="ARBA" id="ARBA00023242"/>
    </source>
</evidence>
<dbReference type="STRING" id="1209962.L0P9F2"/>
<dbReference type="InterPro" id="IPR034353">
    <property type="entry name" value="ABT1/ESF2_RRM"/>
</dbReference>
<dbReference type="InParanoid" id="L0P9F2"/>
<protein>
    <recommendedName>
        <fullName evidence="5">18S rRNA factor 2</fullName>
    </recommendedName>
</protein>
<dbReference type="PANTHER" id="PTHR12311:SF7">
    <property type="entry name" value="ACTIVATOR OF BASAL TRANSCRIPTION 1"/>
    <property type="match status" value="1"/>
</dbReference>